<reference evidence="1" key="1">
    <citation type="submission" date="2018-02" db="EMBL/GenBank/DDBJ databases">
        <title>Rhizophora mucronata_Transcriptome.</title>
        <authorList>
            <person name="Meera S.P."/>
            <person name="Sreeshan A."/>
            <person name="Augustine A."/>
        </authorList>
    </citation>
    <scope>NUCLEOTIDE SEQUENCE</scope>
    <source>
        <tissue evidence="1">Leaf</tissue>
    </source>
</reference>
<dbReference type="EMBL" id="GGEC01059232">
    <property type="protein sequence ID" value="MBX39716.1"/>
    <property type="molecule type" value="Transcribed_RNA"/>
</dbReference>
<protein>
    <submittedName>
        <fullName evidence="1">Uncharacterized protein</fullName>
    </submittedName>
</protein>
<organism evidence="1">
    <name type="scientific">Rhizophora mucronata</name>
    <name type="common">Asiatic mangrove</name>
    <dbReference type="NCBI Taxonomy" id="61149"/>
    <lineage>
        <taxon>Eukaryota</taxon>
        <taxon>Viridiplantae</taxon>
        <taxon>Streptophyta</taxon>
        <taxon>Embryophyta</taxon>
        <taxon>Tracheophyta</taxon>
        <taxon>Spermatophyta</taxon>
        <taxon>Magnoliopsida</taxon>
        <taxon>eudicotyledons</taxon>
        <taxon>Gunneridae</taxon>
        <taxon>Pentapetalae</taxon>
        <taxon>rosids</taxon>
        <taxon>fabids</taxon>
        <taxon>Malpighiales</taxon>
        <taxon>Rhizophoraceae</taxon>
        <taxon>Rhizophora</taxon>
    </lineage>
</organism>
<sequence length="28" mass="3353">MACANKYLCCCRHLDEFVRNICFQEIND</sequence>
<name>A0A2P2NB58_RHIMU</name>
<accession>A0A2P2NB58</accession>
<dbReference type="AlphaFoldDB" id="A0A2P2NB58"/>
<evidence type="ECO:0000313" key="1">
    <source>
        <dbReference type="EMBL" id="MBX39716.1"/>
    </source>
</evidence>
<proteinExistence type="predicted"/>